<keyword evidence="2" id="KW-1133">Transmembrane helix</keyword>
<feature type="transmembrane region" description="Helical" evidence="2">
    <location>
        <begin position="19"/>
        <end position="42"/>
    </location>
</feature>
<protein>
    <submittedName>
        <fullName evidence="3">Uncharacterized protein</fullName>
    </submittedName>
</protein>
<dbReference type="EnsemblMetazoa" id="CLYHEMT020860.2">
    <property type="protein sequence ID" value="CLYHEMP020860.2"/>
    <property type="gene ID" value="CLYHEMG020860"/>
</dbReference>
<dbReference type="OrthoDB" id="10686827at2759"/>
<dbReference type="AlphaFoldDB" id="A0A7M5XBS8"/>
<evidence type="ECO:0000313" key="4">
    <source>
        <dbReference type="Proteomes" id="UP000594262"/>
    </source>
</evidence>
<name>A0A7M5XBS8_9CNID</name>
<evidence type="ECO:0000256" key="2">
    <source>
        <dbReference type="SAM" id="Phobius"/>
    </source>
</evidence>
<feature type="compositionally biased region" description="Acidic residues" evidence="1">
    <location>
        <begin position="220"/>
        <end position="232"/>
    </location>
</feature>
<keyword evidence="2" id="KW-0812">Transmembrane</keyword>
<keyword evidence="2" id="KW-0472">Membrane</keyword>
<keyword evidence="4" id="KW-1185">Reference proteome</keyword>
<sequence>MTTIKPQQNNDDDDDIMDIVKPVVIVGSIVLVLVGVFVYIMYKRRKYIKEQKERKISEAQAPLPGWMNHAARSAAKMSTVTILSEDVLYEQPNEISIKADALANHNKAFDEDEEDSISNKSTNDQNNKDNTTNHIHNNNNNGSIKKDDSPKIEDVELKESPKTNNISNGHVVTPLKDGSVDSPFDQLQETQISNDTVDSPLDHTEETLIPDDTVIHIPDNDDNDDNDSDSEIGEPIGNSTRQSDEDKDEDAKTMVHDISGSSLPSLSGSLVNDDFFGQMMNEYDRINTLPRK</sequence>
<reference evidence="3" key="1">
    <citation type="submission" date="2021-01" db="UniProtKB">
        <authorList>
            <consortium name="EnsemblMetazoa"/>
        </authorList>
    </citation>
    <scope>IDENTIFICATION</scope>
</reference>
<feature type="region of interest" description="Disordered" evidence="1">
    <location>
        <begin position="210"/>
        <end position="273"/>
    </location>
</feature>
<feature type="region of interest" description="Disordered" evidence="1">
    <location>
        <begin position="109"/>
        <end position="183"/>
    </location>
</feature>
<organism evidence="3 4">
    <name type="scientific">Clytia hemisphaerica</name>
    <dbReference type="NCBI Taxonomy" id="252671"/>
    <lineage>
        <taxon>Eukaryota</taxon>
        <taxon>Metazoa</taxon>
        <taxon>Cnidaria</taxon>
        <taxon>Hydrozoa</taxon>
        <taxon>Hydroidolina</taxon>
        <taxon>Leptothecata</taxon>
        <taxon>Obeliida</taxon>
        <taxon>Clytiidae</taxon>
        <taxon>Clytia</taxon>
    </lineage>
</organism>
<dbReference type="Proteomes" id="UP000594262">
    <property type="component" value="Unplaced"/>
</dbReference>
<feature type="compositionally biased region" description="Basic and acidic residues" evidence="1">
    <location>
        <begin position="144"/>
        <end position="161"/>
    </location>
</feature>
<proteinExistence type="predicted"/>
<feature type="compositionally biased region" description="Low complexity" evidence="1">
    <location>
        <begin position="259"/>
        <end position="270"/>
    </location>
</feature>
<feature type="compositionally biased region" description="Low complexity" evidence="1">
    <location>
        <begin position="118"/>
        <end position="143"/>
    </location>
</feature>
<accession>A0A7M5XBS8</accession>
<evidence type="ECO:0000313" key="3">
    <source>
        <dbReference type="EnsemblMetazoa" id="CLYHEMP020860.2"/>
    </source>
</evidence>
<evidence type="ECO:0000256" key="1">
    <source>
        <dbReference type="SAM" id="MobiDB-lite"/>
    </source>
</evidence>